<evidence type="ECO:0000313" key="8">
    <source>
        <dbReference type="Proteomes" id="UP000033115"/>
    </source>
</evidence>
<dbReference type="InterPro" id="IPR003099">
    <property type="entry name" value="Prephen_DH"/>
</dbReference>
<evidence type="ECO:0000313" key="7">
    <source>
        <dbReference type="EMBL" id="AKA68787.1"/>
    </source>
</evidence>
<dbReference type="InterPro" id="IPR008927">
    <property type="entry name" value="6-PGluconate_DH-like_C_sf"/>
</dbReference>
<feature type="transmembrane region" description="Helical" evidence="5">
    <location>
        <begin position="6"/>
        <end position="25"/>
    </location>
</feature>
<keyword evidence="5" id="KW-1133">Transmembrane helix</keyword>
<evidence type="ECO:0000256" key="2">
    <source>
        <dbReference type="ARBA" id="ARBA00023002"/>
    </source>
</evidence>
<dbReference type="AlphaFoldDB" id="A0A0E3JYE5"/>
<comment type="pathway">
    <text evidence="3">Amino-acid biosynthesis.</text>
</comment>
<keyword evidence="5" id="KW-0812">Transmembrane</keyword>
<dbReference type="HOGENOM" id="CLU_055968_2_0_9"/>
<dbReference type="GO" id="GO:0070403">
    <property type="term" value="F:NAD+ binding"/>
    <property type="evidence" value="ECO:0007669"/>
    <property type="project" value="InterPro"/>
</dbReference>
<dbReference type="PANTHER" id="PTHR21363">
    <property type="entry name" value="PREPHENATE DEHYDROGENASE"/>
    <property type="match status" value="1"/>
</dbReference>
<keyword evidence="8" id="KW-1185">Reference proteome</keyword>
<dbReference type="PANTHER" id="PTHR21363:SF0">
    <property type="entry name" value="PREPHENATE DEHYDROGENASE [NADP(+)]"/>
    <property type="match status" value="1"/>
</dbReference>
<dbReference type="SUPFAM" id="SSF48179">
    <property type="entry name" value="6-phosphogluconate dehydrogenase C-terminal domain-like"/>
    <property type="match status" value="1"/>
</dbReference>
<dbReference type="GO" id="GO:0004665">
    <property type="term" value="F:prephenate dehydrogenase (NADP+) activity"/>
    <property type="evidence" value="ECO:0007669"/>
    <property type="project" value="InterPro"/>
</dbReference>
<dbReference type="InterPro" id="IPR050812">
    <property type="entry name" value="Preph/Arog_dehydrog"/>
</dbReference>
<dbReference type="Proteomes" id="UP000033115">
    <property type="component" value="Chromosome"/>
</dbReference>
<reference evidence="7 8" key="1">
    <citation type="journal article" date="2015" name="J. Biotechnol.">
        <title>Complete genome sequence of a malodorant-producing acetogen, Clostridium scatologenes ATCC 25775(T).</title>
        <authorList>
            <person name="Zhu Z."/>
            <person name="Guo T."/>
            <person name="Zheng H."/>
            <person name="Song T."/>
            <person name="Ouyang P."/>
            <person name="Xie J."/>
        </authorList>
    </citation>
    <scope>NUCLEOTIDE SEQUENCE [LARGE SCALE GENOMIC DNA]</scope>
    <source>
        <strain evidence="7 8">ATCC 25775</strain>
    </source>
</reference>
<dbReference type="InterPro" id="IPR046826">
    <property type="entry name" value="PDH_N"/>
</dbReference>
<dbReference type="RefSeq" id="WP_029159259.1">
    <property type="nucleotide sequence ID" value="NZ_CP009933.1"/>
</dbReference>
<evidence type="ECO:0000256" key="5">
    <source>
        <dbReference type="SAM" id="Phobius"/>
    </source>
</evidence>
<feature type="coiled-coil region" evidence="4">
    <location>
        <begin position="241"/>
        <end position="268"/>
    </location>
</feature>
<evidence type="ECO:0000256" key="1">
    <source>
        <dbReference type="ARBA" id="ARBA00007964"/>
    </source>
</evidence>
<feature type="domain" description="Prephenate/arogenate dehydrogenase" evidence="6">
    <location>
        <begin position="8"/>
        <end position="285"/>
    </location>
</feature>
<dbReference type="FunFam" id="3.40.50.720:FF:000208">
    <property type="entry name" value="Prephenate dehydrogenase"/>
    <property type="match status" value="1"/>
</dbReference>
<organism evidence="7 8">
    <name type="scientific">Clostridium scatologenes</name>
    <dbReference type="NCBI Taxonomy" id="1548"/>
    <lineage>
        <taxon>Bacteria</taxon>
        <taxon>Bacillati</taxon>
        <taxon>Bacillota</taxon>
        <taxon>Clostridia</taxon>
        <taxon>Eubacteriales</taxon>
        <taxon>Clostridiaceae</taxon>
        <taxon>Clostridium</taxon>
    </lineage>
</organism>
<comment type="similarity">
    <text evidence="1">Belongs to the prephenate/arogenate dehydrogenase family.</text>
</comment>
<keyword evidence="2" id="KW-0560">Oxidoreductase</keyword>
<proteinExistence type="inferred from homology"/>
<gene>
    <name evidence="7" type="ORF">CSCA_1662</name>
</gene>
<accession>A0A0E3JYE5</accession>
<dbReference type="Pfam" id="PF02153">
    <property type="entry name" value="PDH_N"/>
    <property type="match status" value="1"/>
</dbReference>
<dbReference type="Pfam" id="PF20463">
    <property type="entry name" value="PDH_C"/>
    <property type="match status" value="1"/>
</dbReference>
<sequence>MEECDFNFNIVIVGLGLIGGSYAMALRKLNPLSISGIDVDENSLKEAVNRGIIDQGFTDGKEALRKADLVIMATYPEEIVKFMKSNIGDFKKGAVITDTCGIKEGLIDIINSFLPDELDFVGGHPMAGKESKGIKVASDDIFNNANYIITPTERNLKENIMLIEKMARAIGCKKVISISPEEHDKIISFTSQLPHVIAVSLMDSDFAENNIETFTGGSFKDATRVAVINSTLWSELFFLNSDNLINEIERFQKSMEKIKNAIMSEDENTLKHIFRNATARRKKMV</sequence>
<dbReference type="Gene3D" id="3.40.50.720">
    <property type="entry name" value="NAD(P)-binding Rossmann-like Domain"/>
    <property type="match status" value="1"/>
</dbReference>
<dbReference type="Gene3D" id="1.10.3660.10">
    <property type="entry name" value="6-phosphogluconate dehydrogenase C-terminal like domain"/>
    <property type="match status" value="1"/>
</dbReference>
<dbReference type="InterPro" id="IPR036291">
    <property type="entry name" value="NAD(P)-bd_dom_sf"/>
</dbReference>
<dbReference type="STRING" id="1548.CSCA_1662"/>
<dbReference type="PROSITE" id="PS51176">
    <property type="entry name" value="PDH_ADH"/>
    <property type="match status" value="1"/>
</dbReference>
<keyword evidence="5" id="KW-0472">Membrane</keyword>
<name>A0A0E3JYE5_CLOSL</name>
<dbReference type="InterPro" id="IPR046825">
    <property type="entry name" value="PDH_C"/>
</dbReference>
<dbReference type="SUPFAM" id="SSF51735">
    <property type="entry name" value="NAD(P)-binding Rossmann-fold domains"/>
    <property type="match status" value="1"/>
</dbReference>
<dbReference type="GO" id="GO:0006571">
    <property type="term" value="P:tyrosine biosynthetic process"/>
    <property type="evidence" value="ECO:0007669"/>
    <property type="project" value="InterPro"/>
</dbReference>
<keyword evidence="4" id="KW-0175">Coiled coil</keyword>
<evidence type="ECO:0000256" key="4">
    <source>
        <dbReference type="SAM" id="Coils"/>
    </source>
</evidence>
<evidence type="ECO:0000256" key="3">
    <source>
        <dbReference type="ARBA" id="ARBA00029440"/>
    </source>
</evidence>
<dbReference type="GO" id="GO:0008977">
    <property type="term" value="F:prephenate dehydrogenase (NAD+) activity"/>
    <property type="evidence" value="ECO:0007669"/>
    <property type="project" value="InterPro"/>
</dbReference>
<dbReference type="EMBL" id="CP009933">
    <property type="protein sequence ID" value="AKA68787.1"/>
    <property type="molecule type" value="Genomic_DNA"/>
</dbReference>
<protein>
    <submittedName>
        <fullName evidence="7">Prephenate dehydrogenase</fullName>
    </submittedName>
</protein>
<dbReference type="KEGG" id="csq:CSCA_1662"/>
<evidence type="ECO:0000259" key="6">
    <source>
        <dbReference type="PROSITE" id="PS51176"/>
    </source>
</evidence>